<dbReference type="AlphaFoldDB" id="A0A9D2L570"/>
<dbReference type="Proteomes" id="UP000824259">
    <property type="component" value="Unassembled WGS sequence"/>
</dbReference>
<accession>A0A9D2L570</accession>
<evidence type="ECO:0000313" key="3">
    <source>
        <dbReference type="Proteomes" id="UP000824259"/>
    </source>
</evidence>
<comment type="caution">
    <text evidence="2">The sequence shown here is derived from an EMBL/GenBank/DDBJ whole genome shotgun (WGS) entry which is preliminary data.</text>
</comment>
<proteinExistence type="predicted"/>
<reference evidence="2" key="2">
    <citation type="submission" date="2021-04" db="EMBL/GenBank/DDBJ databases">
        <authorList>
            <person name="Gilroy R."/>
        </authorList>
    </citation>
    <scope>NUCLEOTIDE SEQUENCE</scope>
    <source>
        <strain evidence="2">CHK169-11906</strain>
    </source>
</reference>
<feature type="signal peptide" evidence="1">
    <location>
        <begin position="1"/>
        <end position="22"/>
    </location>
</feature>
<sequence>MMKRILFMTAVLLFCVHGLAHAQLGRGEISVGYGMKPVTDWMDTYNDMLLDAVGMQDAVMDSWGGISVNYSFRLIGGFGIGATFVYSSNDQRLNGQSVSTRYYSIMPHLKMRWLNLRILSLYSRVNAGLTFAESKGAGQSCSAEKFAWQISPIGVELGGRLAAYAEAGVGTVGSLIVGLRFRF</sequence>
<reference evidence="2" key="1">
    <citation type="journal article" date="2021" name="PeerJ">
        <title>Extensive microbial diversity within the chicken gut microbiome revealed by metagenomics and culture.</title>
        <authorList>
            <person name="Gilroy R."/>
            <person name="Ravi A."/>
            <person name="Getino M."/>
            <person name="Pursley I."/>
            <person name="Horton D.L."/>
            <person name="Alikhan N.F."/>
            <person name="Baker D."/>
            <person name="Gharbi K."/>
            <person name="Hall N."/>
            <person name="Watson M."/>
            <person name="Adriaenssens E.M."/>
            <person name="Foster-Nyarko E."/>
            <person name="Jarju S."/>
            <person name="Secka A."/>
            <person name="Antonio M."/>
            <person name="Oren A."/>
            <person name="Chaudhuri R.R."/>
            <person name="La Ragione R."/>
            <person name="Hildebrand F."/>
            <person name="Pallen M.J."/>
        </authorList>
    </citation>
    <scope>NUCLEOTIDE SEQUENCE</scope>
    <source>
        <strain evidence="2">CHK169-11906</strain>
    </source>
</reference>
<organism evidence="2 3">
    <name type="scientific">Candidatus Alistipes avicola</name>
    <dbReference type="NCBI Taxonomy" id="2838432"/>
    <lineage>
        <taxon>Bacteria</taxon>
        <taxon>Pseudomonadati</taxon>
        <taxon>Bacteroidota</taxon>
        <taxon>Bacteroidia</taxon>
        <taxon>Bacteroidales</taxon>
        <taxon>Rikenellaceae</taxon>
        <taxon>Alistipes</taxon>
    </lineage>
</organism>
<keyword evidence="1" id="KW-0732">Signal</keyword>
<dbReference type="EMBL" id="DWYR01000025">
    <property type="protein sequence ID" value="HJA99450.1"/>
    <property type="molecule type" value="Genomic_DNA"/>
</dbReference>
<feature type="chain" id="PRO_5038693625" description="Outer membrane protein beta-barrel domain-containing protein" evidence="1">
    <location>
        <begin position="23"/>
        <end position="183"/>
    </location>
</feature>
<name>A0A9D2L570_9BACT</name>
<evidence type="ECO:0000256" key="1">
    <source>
        <dbReference type="SAM" id="SignalP"/>
    </source>
</evidence>
<evidence type="ECO:0000313" key="2">
    <source>
        <dbReference type="EMBL" id="HJA99450.1"/>
    </source>
</evidence>
<evidence type="ECO:0008006" key="4">
    <source>
        <dbReference type="Google" id="ProtNLM"/>
    </source>
</evidence>
<protein>
    <recommendedName>
        <fullName evidence="4">Outer membrane protein beta-barrel domain-containing protein</fullName>
    </recommendedName>
</protein>
<gene>
    <name evidence="2" type="ORF">H9779_07635</name>
</gene>